<dbReference type="Proteomes" id="UP000694232">
    <property type="component" value="Chromosome 1"/>
</dbReference>
<feature type="transmembrane region" description="Helical" evidence="1">
    <location>
        <begin position="44"/>
        <end position="67"/>
    </location>
</feature>
<dbReference type="Pfam" id="PF07331">
    <property type="entry name" value="TctB"/>
    <property type="match status" value="1"/>
</dbReference>
<name>A0A975YPJ6_9VIBR</name>
<dbReference type="KEGG" id="vos:KNV97_11670"/>
<feature type="transmembrane region" description="Helical" evidence="1">
    <location>
        <begin position="110"/>
        <end position="128"/>
    </location>
</feature>
<dbReference type="AlphaFoldDB" id="A0A975YPJ6"/>
<keyword evidence="1" id="KW-1133">Transmembrane helix</keyword>
<reference evidence="3" key="1">
    <citation type="submission" date="2021-06" db="EMBL/GenBank/DDBJ databases">
        <title>Vibrio nov. sp., novel gut bacterium isolated from Yellow Sea oyster.</title>
        <authorList>
            <person name="Muhammad N."/>
            <person name="Nguyen T.H."/>
            <person name="Lee Y.-J."/>
            <person name="Ko J."/>
            <person name="Kim S.-G."/>
        </authorList>
    </citation>
    <scope>NUCLEOTIDE SEQUENCE</scope>
    <source>
        <strain evidence="3">OG9-811</strain>
    </source>
</reference>
<evidence type="ECO:0000313" key="3">
    <source>
        <dbReference type="EMBL" id="QXO18873.1"/>
    </source>
</evidence>
<keyword evidence="1" id="KW-0812">Transmembrane</keyword>
<evidence type="ECO:0000313" key="4">
    <source>
        <dbReference type="Proteomes" id="UP000694232"/>
    </source>
</evidence>
<feature type="transmembrane region" description="Helical" evidence="1">
    <location>
        <begin position="12"/>
        <end position="32"/>
    </location>
</feature>
<feature type="transmembrane region" description="Helical" evidence="1">
    <location>
        <begin position="88"/>
        <end position="104"/>
    </location>
</feature>
<protein>
    <submittedName>
        <fullName evidence="3">Tripartite tricarboxylate transporter TctB family protein</fullName>
    </submittedName>
</protein>
<organism evidence="3 4">
    <name type="scientific">Vibrio ostreae</name>
    <dbReference type="NCBI Taxonomy" id="2841925"/>
    <lineage>
        <taxon>Bacteria</taxon>
        <taxon>Pseudomonadati</taxon>
        <taxon>Pseudomonadota</taxon>
        <taxon>Gammaproteobacteria</taxon>
        <taxon>Vibrionales</taxon>
        <taxon>Vibrionaceae</taxon>
        <taxon>Vibrio</taxon>
    </lineage>
</organism>
<proteinExistence type="predicted"/>
<keyword evidence="1" id="KW-0472">Membrane</keyword>
<dbReference type="RefSeq" id="WP_136487516.1">
    <property type="nucleotide sequence ID" value="NZ_CP076643.1"/>
</dbReference>
<feature type="transmembrane region" description="Helical" evidence="1">
    <location>
        <begin position="135"/>
        <end position="155"/>
    </location>
</feature>
<feature type="domain" description="DUF1468" evidence="2">
    <location>
        <begin position="16"/>
        <end position="158"/>
    </location>
</feature>
<sequence length="164" mass="18022">MNKQTQPANWDGLTGVVSILFGLGYGGYAYLLPRPMFGNPWEPIFMPLAIAALTIVIGILLIINGRVAPSVAAVQEFIAQHAQRKTHRYRIVLSCVAAFVYALIFEHAGYMLSTAIFMFAMLLITSGVGAWKRSLLIAVLFSTGIYFIFSELLAINLPTSLMFS</sequence>
<dbReference type="InterPro" id="IPR009936">
    <property type="entry name" value="DUF1468"/>
</dbReference>
<accession>A0A975YPJ6</accession>
<keyword evidence="4" id="KW-1185">Reference proteome</keyword>
<evidence type="ECO:0000259" key="2">
    <source>
        <dbReference type="Pfam" id="PF07331"/>
    </source>
</evidence>
<evidence type="ECO:0000256" key="1">
    <source>
        <dbReference type="SAM" id="Phobius"/>
    </source>
</evidence>
<gene>
    <name evidence="3" type="ORF">KNV97_11670</name>
</gene>
<dbReference type="EMBL" id="CP076643">
    <property type="protein sequence ID" value="QXO18873.1"/>
    <property type="molecule type" value="Genomic_DNA"/>
</dbReference>